<keyword evidence="9" id="KW-1185">Reference proteome</keyword>
<evidence type="ECO:0000256" key="1">
    <source>
        <dbReference type="ARBA" id="ARBA00022723"/>
    </source>
</evidence>
<dbReference type="PROSITE" id="PS51038">
    <property type="entry name" value="BAH"/>
    <property type="match status" value="1"/>
</dbReference>
<name>A0A3G2S6R9_MALR7</name>
<accession>A0A3G2S6R9</accession>
<organism evidence="8 9">
    <name type="scientific">Malassezia restricta (strain ATCC 96810 / NBRC 103918 / CBS 7877)</name>
    <name type="common">Seborrheic dermatitis infection agent</name>
    <dbReference type="NCBI Taxonomy" id="425264"/>
    <lineage>
        <taxon>Eukaryota</taxon>
        <taxon>Fungi</taxon>
        <taxon>Dikarya</taxon>
        <taxon>Basidiomycota</taxon>
        <taxon>Ustilaginomycotina</taxon>
        <taxon>Malasseziomycetes</taxon>
        <taxon>Malasseziales</taxon>
        <taxon>Malasseziaceae</taxon>
        <taxon>Malassezia</taxon>
    </lineage>
</organism>
<protein>
    <submittedName>
        <fullName evidence="8">Lid2 complex component snt2</fullName>
    </submittedName>
</protein>
<sequence>MRDLTHRSNNDSRLLVATMHSDTFPVAAIRGKCRVKHRDLISHGSPQELAAWKRRDDHFYFYQLFDRYIHRFYEVIPTWKLRNAPENVLQVLRERYSFIVAETSIASELCDVLRVCFVCHEWASTVESVRCDTCRNFFHMQCLTPPLSTKPAKGYSWNCAPCARQHDEVVEEQGVGGGGLDAPSSSATVHGPRSTQSTKRKRTRSNLFSDVLEPENKIVLSSPMDREGLRCFQGWPYRYFGEHSSAMDVFDSHDSIYPRAVTRIGPKFQANVLSCEEQQQHSKNTSLLAKSSPRKNRTTFKMFHAKGVDTMDVDTNDREETSEDDIYERGSDETINVICIPPPDLDWSKVDQYLESLAAPRSNAAKYSYRFMNRALSLLCASGFRYEDAAKHFSQSNDTDFGLFLLSQEEEDLLEKTIVEVTGDMRNLKKALPNRTPAQIVQGLYRWKLRRLKERWQGRERVKITLRGSHTQTEERQRESSPALVQNTT</sequence>
<dbReference type="OrthoDB" id="1611972at2759"/>
<feature type="region of interest" description="Disordered" evidence="5">
    <location>
        <begin position="467"/>
        <end position="489"/>
    </location>
</feature>
<dbReference type="GO" id="GO:0004842">
    <property type="term" value="F:ubiquitin-protein transferase activity"/>
    <property type="evidence" value="ECO:0007669"/>
    <property type="project" value="TreeGrafter"/>
</dbReference>
<reference evidence="8 9" key="1">
    <citation type="submission" date="2018-10" db="EMBL/GenBank/DDBJ databases">
        <title>Complete genome sequence of Malassezia restricta CBS 7877.</title>
        <authorList>
            <person name="Morand S.C."/>
            <person name="Bertignac M."/>
            <person name="Iltis A."/>
            <person name="Kolder I."/>
            <person name="Pirovano W."/>
            <person name="Jourdain R."/>
            <person name="Clavaud C."/>
        </authorList>
    </citation>
    <scope>NUCLEOTIDE SEQUENCE [LARGE SCALE GENOMIC DNA]</scope>
    <source>
        <strain evidence="8 9">CBS 7877</strain>
    </source>
</reference>
<evidence type="ECO:0000259" key="6">
    <source>
        <dbReference type="PROSITE" id="PS50016"/>
    </source>
</evidence>
<evidence type="ECO:0000256" key="5">
    <source>
        <dbReference type="SAM" id="MobiDB-lite"/>
    </source>
</evidence>
<dbReference type="GO" id="GO:0008270">
    <property type="term" value="F:zinc ion binding"/>
    <property type="evidence" value="ECO:0007669"/>
    <property type="project" value="UniProtKB-KW"/>
</dbReference>
<dbReference type="InterPro" id="IPR013083">
    <property type="entry name" value="Znf_RING/FYVE/PHD"/>
</dbReference>
<dbReference type="PANTHER" id="PTHR47672:SF1">
    <property type="entry name" value="E3 UBIQUITIN-PROTEIN LIGASE SNT2"/>
    <property type="match status" value="1"/>
</dbReference>
<evidence type="ECO:0000256" key="3">
    <source>
        <dbReference type="ARBA" id="ARBA00022833"/>
    </source>
</evidence>
<dbReference type="Gene3D" id="3.30.40.10">
    <property type="entry name" value="Zinc/RING finger domain, C3HC4 (zinc finger)"/>
    <property type="match status" value="1"/>
</dbReference>
<dbReference type="InterPro" id="IPR019786">
    <property type="entry name" value="Zinc_finger_PHD-type_CS"/>
</dbReference>
<dbReference type="VEuPathDB" id="FungiDB:DNF11_0797"/>
<dbReference type="GO" id="GO:0036205">
    <property type="term" value="P:histone catabolic process"/>
    <property type="evidence" value="ECO:0007669"/>
    <property type="project" value="TreeGrafter"/>
</dbReference>
<dbReference type="GO" id="GO:0003682">
    <property type="term" value="F:chromatin binding"/>
    <property type="evidence" value="ECO:0007669"/>
    <property type="project" value="InterPro"/>
</dbReference>
<dbReference type="SMART" id="SM00249">
    <property type="entry name" value="PHD"/>
    <property type="match status" value="1"/>
</dbReference>
<dbReference type="AlphaFoldDB" id="A0A3G2S6R9"/>
<evidence type="ECO:0000256" key="4">
    <source>
        <dbReference type="PROSITE-ProRule" id="PRU00146"/>
    </source>
</evidence>
<dbReference type="InterPro" id="IPR001025">
    <property type="entry name" value="BAH_dom"/>
</dbReference>
<dbReference type="PROSITE" id="PS50016">
    <property type="entry name" value="ZF_PHD_2"/>
    <property type="match status" value="1"/>
</dbReference>
<dbReference type="EMBL" id="CP033149">
    <property type="protein sequence ID" value="AYO41747.1"/>
    <property type="molecule type" value="Genomic_DNA"/>
</dbReference>
<dbReference type="Pfam" id="PF00628">
    <property type="entry name" value="PHD"/>
    <property type="match status" value="1"/>
</dbReference>
<dbReference type="InterPro" id="IPR043151">
    <property type="entry name" value="BAH_sf"/>
</dbReference>
<dbReference type="PANTHER" id="PTHR47672">
    <property type="entry name" value="E3 UBIQUITIN-PROTEIN LIGASE SNT2"/>
    <property type="match status" value="1"/>
</dbReference>
<dbReference type="STRING" id="425264.A0A3G2S6R9"/>
<feature type="domain" description="PHD-type" evidence="6">
    <location>
        <begin position="113"/>
        <end position="165"/>
    </location>
</feature>
<feature type="domain" description="BAH" evidence="7">
    <location>
        <begin position="1"/>
        <end position="76"/>
    </location>
</feature>
<dbReference type="InterPro" id="IPR019787">
    <property type="entry name" value="Znf_PHD-finger"/>
</dbReference>
<evidence type="ECO:0000313" key="8">
    <source>
        <dbReference type="EMBL" id="AYO41747.1"/>
    </source>
</evidence>
<keyword evidence="3" id="KW-0862">Zinc</keyword>
<feature type="region of interest" description="Disordered" evidence="5">
    <location>
        <begin position="173"/>
        <end position="203"/>
    </location>
</feature>
<keyword evidence="1" id="KW-0479">Metal-binding</keyword>
<evidence type="ECO:0000313" key="9">
    <source>
        <dbReference type="Proteomes" id="UP000269793"/>
    </source>
</evidence>
<dbReference type="SUPFAM" id="SSF57903">
    <property type="entry name" value="FYVE/PHD zinc finger"/>
    <property type="match status" value="1"/>
</dbReference>
<dbReference type="PROSITE" id="PS01359">
    <property type="entry name" value="ZF_PHD_1"/>
    <property type="match status" value="1"/>
</dbReference>
<dbReference type="GO" id="GO:0048189">
    <property type="term" value="C:Lid2 complex"/>
    <property type="evidence" value="ECO:0007669"/>
    <property type="project" value="TreeGrafter"/>
</dbReference>
<dbReference type="InterPro" id="IPR011011">
    <property type="entry name" value="Znf_FYVE_PHD"/>
</dbReference>
<evidence type="ECO:0000256" key="2">
    <source>
        <dbReference type="ARBA" id="ARBA00022771"/>
    </source>
</evidence>
<dbReference type="Proteomes" id="UP000269793">
    <property type="component" value="Chromosome II"/>
</dbReference>
<dbReference type="InterPro" id="IPR001965">
    <property type="entry name" value="Znf_PHD"/>
</dbReference>
<keyword evidence="2 4" id="KW-0863">Zinc-finger</keyword>
<evidence type="ECO:0000259" key="7">
    <source>
        <dbReference type="PROSITE" id="PS51038"/>
    </source>
</evidence>
<dbReference type="Gene3D" id="2.30.30.490">
    <property type="match status" value="1"/>
</dbReference>
<dbReference type="InterPro" id="IPR029617">
    <property type="entry name" value="Snt2"/>
</dbReference>
<proteinExistence type="predicted"/>
<gene>
    <name evidence="8" type="primary">snt2</name>
    <name evidence="8" type="ORF">DNF11_0797</name>
</gene>